<dbReference type="InterPro" id="IPR051463">
    <property type="entry name" value="Peptidase_U62_metallo"/>
</dbReference>
<dbReference type="PROSITE" id="PS51318">
    <property type="entry name" value="TAT"/>
    <property type="match status" value="1"/>
</dbReference>
<dbReference type="PANTHER" id="PTHR30624">
    <property type="entry name" value="UNCHARACTERIZED PROTEIN TLDD AND PMBA"/>
    <property type="match status" value="1"/>
</dbReference>
<evidence type="ECO:0000256" key="4">
    <source>
        <dbReference type="ARBA" id="ARBA00023049"/>
    </source>
</evidence>
<dbReference type="Pfam" id="PF19289">
    <property type="entry name" value="PmbA_TldD_3rd"/>
    <property type="match status" value="1"/>
</dbReference>
<keyword evidence="3" id="KW-0378">Hydrolase</keyword>
<proteinExistence type="inferred from homology"/>
<evidence type="ECO:0000313" key="9">
    <source>
        <dbReference type="Proteomes" id="UP000317691"/>
    </source>
</evidence>
<feature type="domain" description="Metalloprotease TldD/E central" evidence="7">
    <location>
        <begin position="173"/>
        <end position="272"/>
    </location>
</feature>
<name>A0A538TQR0_UNCEI</name>
<accession>A0A538TQR0</accession>
<dbReference type="InterPro" id="IPR025502">
    <property type="entry name" value="TldD"/>
</dbReference>
<dbReference type="InterPro" id="IPR035068">
    <property type="entry name" value="TldD/PmbA_N"/>
</dbReference>
<gene>
    <name evidence="8" type="ORF">E6K79_03645</name>
</gene>
<dbReference type="Pfam" id="PF01523">
    <property type="entry name" value="PmbA_TldD_1st"/>
    <property type="match status" value="1"/>
</dbReference>
<evidence type="ECO:0000256" key="1">
    <source>
        <dbReference type="ARBA" id="ARBA00005836"/>
    </source>
</evidence>
<dbReference type="GO" id="GO:0008237">
    <property type="term" value="F:metallopeptidase activity"/>
    <property type="evidence" value="ECO:0007669"/>
    <property type="project" value="UniProtKB-KW"/>
</dbReference>
<dbReference type="InterPro" id="IPR002510">
    <property type="entry name" value="Metalloprtase-TldD/E_N"/>
</dbReference>
<dbReference type="Proteomes" id="UP000317691">
    <property type="component" value="Unassembled WGS sequence"/>
</dbReference>
<dbReference type="InterPro" id="IPR045570">
    <property type="entry name" value="Metalloprtase-TldD/E_cen_dom"/>
</dbReference>
<dbReference type="Pfam" id="PF19290">
    <property type="entry name" value="PmbA_TldD_2nd"/>
    <property type="match status" value="1"/>
</dbReference>
<dbReference type="PANTHER" id="PTHR30624:SF4">
    <property type="entry name" value="METALLOPROTEASE TLDD"/>
    <property type="match status" value="1"/>
</dbReference>
<evidence type="ECO:0000259" key="7">
    <source>
        <dbReference type="Pfam" id="PF19290"/>
    </source>
</evidence>
<comment type="caution">
    <text evidence="8">The sequence shown here is derived from an EMBL/GenBank/DDBJ whole genome shotgun (WGS) entry which is preliminary data.</text>
</comment>
<dbReference type="PIRSF" id="PIRSF004919">
    <property type="entry name" value="TldD"/>
    <property type="match status" value="1"/>
</dbReference>
<dbReference type="InterPro" id="IPR036059">
    <property type="entry name" value="TldD/PmbA_sf"/>
</dbReference>
<organism evidence="8 9">
    <name type="scientific">Eiseniibacteriota bacterium</name>
    <dbReference type="NCBI Taxonomy" id="2212470"/>
    <lineage>
        <taxon>Bacteria</taxon>
        <taxon>Candidatus Eiseniibacteriota</taxon>
    </lineage>
</organism>
<evidence type="ECO:0000313" key="8">
    <source>
        <dbReference type="EMBL" id="TMQ65969.1"/>
    </source>
</evidence>
<keyword evidence="4" id="KW-0482">Metalloprotease</keyword>
<evidence type="ECO:0000259" key="6">
    <source>
        <dbReference type="Pfam" id="PF19289"/>
    </source>
</evidence>
<dbReference type="InterPro" id="IPR045569">
    <property type="entry name" value="Metalloprtase-TldD/E_C"/>
</dbReference>
<dbReference type="AlphaFoldDB" id="A0A538TQR0"/>
<reference evidence="8 9" key="1">
    <citation type="journal article" date="2019" name="Nat. Microbiol.">
        <title>Mediterranean grassland soil C-N compound turnover is dependent on rainfall and depth, and is mediated by genomically divergent microorganisms.</title>
        <authorList>
            <person name="Diamond S."/>
            <person name="Andeer P.F."/>
            <person name="Li Z."/>
            <person name="Crits-Christoph A."/>
            <person name="Burstein D."/>
            <person name="Anantharaman K."/>
            <person name="Lane K.R."/>
            <person name="Thomas B.C."/>
            <person name="Pan C."/>
            <person name="Northen T.R."/>
            <person name="Banfield J.F."/>
        </authorList>
    </citation>
    <scope>NUCLEOTIDE SEQUENCE [LARGE SCALE GENOMIC DNA]</scope>
    <source>
        <strain evidence="8">WS_9</strain>
    </source>
</reference>
<evidence type="ECO:0000256" key="3">
    <source>
        <dbReference type="ARBA" id="ARBA00022801"/>
    </source>
</evidence>
<keyword evidence="2" id="KW-0645">Protease</keyword>
<evidence type="ECO:0000259" key="5">
    <source>
        <dbReference type="Pfam" id="PF01523"/>
    </source>
</evidence>
<dbReference type="GO" id="GO:0005829">
    <property type="term" value="C:cytosol"/>
    <property type="evidence" value="ECO:0007669"/>
    <property type="project" value="TreeGrafter"/>
</dbReference>
<evidence type="ECO:0000256" key="2">
    <source>
        <dbReference type="ARBA" id="ARBA00022670"/>
    </source>
</evidence>
<sequence length="516" mass="54995">MSLESPISRRDFIRNGALLSTAILAGSAGAIPWLKGAGVAEAALMGIGQELRDVLNLETVNRILIEALARGGDFADLFAEQRFRTSIVLDDGKIDSVTYGYPRGAGVRVFRRHQTGYAFSDDIAYSSLLDAARVASSIVQNQSPVRPLDVTPRRIPPAFTLVAPAPLMGEPMKFDLLRRMDAAARGADPRIVSVRIDYVDEVRDILIGTSDGAYVIDRQYLVSIVCVPTAAQGSERRSGFSSLGGRVDQDYFPRRDPEAVAREAARQAITLLTADPAPAGAMPVVIGPGWGGVLIHESFGHASEGDGISRGTSFLSGRIGTKIASPLLRVIDDARWANGRGSYTVDDEGTPGQRTALIDGGVLQSYLLDRQSAGLLSMRSTGNGRRMTYRQWPIPRMTNTYIDRGVSDPASLLNGITKGFYAAEMGGGSVDTTSGNFNFAVRLGHLIENGQITKPVRGAILIGNSLETMGKIEGIGNDLVVEQTRGTCGKDGQMVPVGVGQPTVRFSSITVGGTAI</sequence>
<dbReference type="Gene3D" id="3.30.2290.10">
    <property type="entry name" value="PmbA/TldD superfamily"/>
    <property type="match status" value="1"/>
</dbReference>
<feature type="domain" description="Metalloprotease TldD/E C-terminal" evidence="6">
    <location>
        <begin position="280"/>
        <end position="513"/>
    </location>
</feature>
<feature type="domain" description="Metalloprotease TldD/E N-terminal" evidence="5">
    <location>
        <begin position="75"/>
        <end position="138"/>
    </location>
</feature>
<dbReference type="GO" id="GO:0006508">
    <property type="term" value="P:proteolysis"/>
    <property type="evidence" value="ECO:0007669"/>
    <property type="project" value="UniProtKB-KW"/>
</dbReference>
<dbReference type="SUPFAM" id="SSF111283">
    <property type="entry name" value="Putative modulator of DNA gyrase, PmbA/TldD"/>
    <property type="match status" value="1"/>
</dbReference>
<dbReference type="InterPro" id="IPR006311">
    <property type="entry name" value="TAT_signal"/>
</dbReference>
<protein>
    <submittedName>
        <fullName evidence="8">TldD/PmbA family protein</fullName>
    </submittedName>
</protein>
<dbReference type="EMBL" id="VBOZ01000010">
    <property type="protein sequence ID" value="TMQ65969.1"/>
    <property type="molecule type" value="Genomic_DNA"/>
</dbReference>
<comment type="similarity">
    <text evidence="1">Belongs to the peptidase U62 family.</text>
</comment>